<dbReference type="EMBL" id="FMWL01000007">
    <property type="protein sequence ID" value="SCZ79371.1"/>
    <property type="molecule type" value="Genomic_DNA"/>
</dbReference>
<reference evidence="1 2" key="1">
    <citation type="submission" date="2016-10" db="EMBL/GenBank/DDBJ databases">
        <authorList>
            <person name="de Groot N.N."/>
        </authorList>
    </citation>
    <scope>NUCLEOTIDE SEQUENCE [LARGE SCALE GENOMIC DNA]</scope>
    <source>
        <strain evidence="1 2">DSM 2784</strain>
    </source>
</reference>
<keyword evidence="2" id="KW-1185">Reference proteome</keyword>
<dbReference type="Proteomes" id="UP000199208">
    <property type="component" value="Unassembled WGS sequence"/>
</dbReference>
<evidence type="ECO:0000313" key="2">
    <source>
        <dbReference type="Proteomes" id="UP000199208"/>
    </source>
</evidence>
<accession>A0A1G5S0U6</accession>
<name>A0A1G5S0U6_9FIRM</name>
<dbReference type="OrthoDB" id="5380039at2"/>
<protein>
    <submittedName>
        <fullName evidence="1">Uncharacterized protein</fullName>
    </submittedName>
</protein>
<gene>
    <name evidence="1" type="ORF">SAMN03080599_01719</name>
</gene>
<dbReference type="RefSeq" id="WP_139159797.1">
    <property type="nucleotide sequence ID" value="NZ_FMWL01000007.1"/>
</dbReference>
<dbReference type="STRING" id="1120920.SAMN03080599_01719"/>
<dbReference type="AlphaFoldDB" id="A0A1G5S0U6"/>
<organism evidence="1 2">
    <name type="scientific">Acidaminobacter hydrogenoformans DSM 2784</name>
    <dbReference type="NCBI Taxonomy" id="1120920"/>
    <lineage>
        <taxon>Bacteria</taxon>
        <taxon>Bacillati</taxon>
        <taxon>Bacillota</taxon>
        <taxon>Clostridia</taxon>
        <taxon>Peptostreptococcales</taxon>
        <taxon>Acidaminobacteraceae</taxon>
        <taxon>Acidaminobacter</taxon>
    </lineage>
</organism>
<sequence>MHLHPNLRRSSRLLVLGLSLLLLVLLLTIAAAGIRARVIMKVSSWQQYAESPLKELGVRIDLPTGQGWFDDLLFYHDASGLKSETGVPLDLSIYYNFGAFEKGRSLVYTPGSGYYGSFYGAYIVTGPALPALDARFVERVAAYDYETLILRALGHPSPFGTFEVLEAEVAPVELLMDIADWTRYEVQIQVPGVAHIKTQWRLHYWQFGTPPPLRDLEPFERAELHGRLYVKSFEAEDMRIIVYMLCESPEVLERLDERIRSEGRLQIKP</sequence>
<proteinExistence type="predicted"/>
<evidence type="ECO:0000313" key="1">
    <source>
        <dbReference type="EMBL" id="SCZ79371.1"/>
    </source>
</evidence>